<dbReference type="OrthoDB" id="2020070at2759"/>
<evidence type="ECO:0000313" key="2">
    <source>
        <dbReference type="Proteomes" id="UP000279259"/>
    </source>
</evidence>
<dbReference type="InterPro" id="IPR053013">
    <property type="entry name" value="LAT"/>
</dbReference>
<evidence type="ECO:0000313" key="1">
    <source>
        <dbReference type="EMBL" id="RSH90647.1"/>
    </source>
</evidence>
<evidence type="ECO:0008006" key="3">
    <source>
        <dbReference type="Google" id="ProtNLM"/>
    </source>
</evidence>
<gene>
    <name evidence="1" type="ORF">EHS25_001252</name>
</gene>
<keyword evidence="2" id="KW-1185">Reference proteome</keyword>
<accession>A0A427YHT8</accession>
<sequence>MALEHPEEYTVIIASPSQREQHVRATYEVWGEAMTLDEWRLVAEKEDDGAWAQNHGDTTWYRTKCMLRRPGSRNVESGWYYGLTAVVTPVQHCRKGYATHMCRLLHLLLAPASSLPPFPPEWGSPPPPLPDIVRTHFPPGLGMVLESLVGTEFYEQCTPGPGGPGYTFDKRHSRQLTWKLLGKSNTAHGPREDIAVEARGSHVWEMLSREDVEALVPTLVATQQARLLRTTSTRTLIAPDPSSQGFATYLPDHTSLAPHPSWQDPGSPLPFGLRLQHTPTPSGTDEETSIVLLSFGHFQLVDQLLITFLQGVTPKHLPSLLASFDRLTAHTPFTEGWVWGLDPESELVQAWKEQEGRDVRENLREGDDAFQIGSIWYGFEGELADSQMWLVD</sequence>
<comment type="caution">
    <text evidence="1">The sequence shown here is derived from an EMBL/GenBank/DDBJ whole genome shotgun (WGS) entry which is preliminary data.</text>
</comment>
<reference evidence="1 2" key="1">
    <citation type="submission" date="2018-11" db="EMBL/GenBank/DDBJ databases">
        <title>Genome sequence of Saitozyma podzolica DSM 27192.</title>
        <authorList>
            <person name="Aliyu H."/>
            <person name="Gorte O."/>
            <person name="Ochsenreither K."/>
        </authorList>
    </citation>
    <scope>NUCLEOTIDE SEQUENCE [LARGE SCALE GENOMIC DNA]</scope>
    <source>
        <strain evidence="1 2">DSM 27192</strain>
    </source>
</reference>
<dbReference type="EMBL" id="RSCD01000010">
    <property type="protein sequence ID" value="RSH90647.1"/>
    <property type="molecule type" value="Genomic_DNA"/>
</dbReference>
<dbReference type="PANTHER" id="PTHR34815:SF2">
    <property type="entry name" value="N-ACETYLTRANSFERASE DOMAIN-CONTAINING PROTEIN"/>
    <property type="match status" value="1"/>
</dbReference>
<organism evidence="1 2">
    <name type="scientific">Saitozyma podzolica</name>
    <dbReference type="NCBI Taxonomy" id="1890683"/>
    <lineage>
        <taxon>Eukaryota</taxon>
        <taxon>Fungi</taxon>
        <taxon>Dikarya</taxon>
        <taxon>Basidiomycota</taxon>
        <taxon>Agaricomycotina</taxon>
        <taxon>Tremellomycetes</taxon>
        <taxon>Tremellales</taxon>
        <taxon>Trimorphomycetaceae</taxon>
        <taxon>Saitozyma</taxon>
    </lineage>
</organism>
<dbReference type="PANTHER" id="PTHR34815">
    <property type="entry name" value="LYSINE ACETYLTRANSFERASE"/>
    <property type="match status" value="1"/>
</dbReference>
<proteinExistence type="predicted"/>
<name>A0A427YHT8_9TREE</name>
<dbReference type="Proteomes" id="UP000279259">
    <property type="component" value="Unassembled WGS sequence"/>
</dbReference>
<dbReference type="AlphaFoldDB" id="A0A427YHT8"/>
<protein>
    <recommendedName>
        <fullName evidence="3">N-acetyltransferase domain-containing protein</fullName>
    </recommendedName>
</protein>
<dbReference type="STRING" id="1890683.A0A427YHT8"/>